<evidence type="ECO:0000313" key="2">
    <source>
        <dbReference type="Proteomes" id="UP000724584"/>
    </source>
</evidence>
<organism evidence="1 2">
    <name type="scientific">Chaetomium tenue</name>
    <dbReference type="NCBI Taxonomy" id="1854479"/>
    <lineage>
        <taxon>Eukaryota</taxon>
        <taxon>Fungi</taxon>
        <taxon>Dikarya</taxon>
        <taxon>Ascomycota</taxon>
        <taxon>Pezizomycotina</taxon>
        <taxon>Sordariomycetes</taxon>
        <taxon>Sordariomycetidae</taxon>
        <taxon>Sordariales</taxon>
        <taxon>Chaetomiaceae</taxon>
        <taxon>Chaetomium</taxon>
    </lineage>
</organism>
<dbReference type="Proteomes" id="UP000724584">
    <property type="component" value="Unassembled WGS sequence"/>
</dbReference>
<sequence length="557" mass="64743">MGRPRKELSPIRDVILTAFQSNVGVDEICALLANDYDINVSRRTLNARLREWKEPPHQQRTQPTSELKDLVHEEFFQRHSSDNEIIAYVSTLGIPISKGGLARLRKDLGLYRRTTEAQRDALVQEAVEFMQTPSLSSVLIPRLGRRSLWKHIHQVANIPIPMASLYDSFTKMFPREVSERYQVLRRRRSCFTVPGPNYTWCLDAYCKLQDFGFEIYAAIDAYSRFITWFYIGVSALTSRAIFLQYLAVVGQWGFIPMVIRSDRGKETAMVAAAHYWLSLATKAHRRLRPRRNVDGEIDFYIPSGDGGPELQVPREQMDPDAPLFGPERPFSFTDCWVYGKSTKNQRIESWWSQLAKGRTNFWIKFFGQLRRQDLWSKDRDADQTALPWVYMPQIRFELKRFVNEWNHHKIRSQKARPHVHPGVPANLFERPGLDQEAVDCRLPLDPQRWEELNELGQIDGGSTNQFLPEDVHRLCDEIYKQYDGPQELTAESPYLELYCFMRDELARHEASQSSPKLRLLERPVGGWEAFEDKLAQAGVSMDEFWQAEMVDDGLYEG</sequence>
<proteinExistence type="predicted"/>
<accession>A0ACB7PTM6</accession>
<evidence type="ECO:0000313" key="1">
    <source>
        <dbReference type="EMBL" id="KAH6651236.1"/>
    </source>
</evidence>
<dbReference type="EMBL" id="JAGIZQ010000001">
    <property type="protein sequence ID" value="KAH6651236.1"/>
    <property type="molecule type" value="Genomic_DNA"/>
</dbReference>
<comment type="caution">
    <text evidence="1">The sequence shown here is derived from an EMBL/GenBank/DDBJ whole genome shotgun (WGS) entry which is preliminary data.</text>
</comment>
<name>A0ACB7PTM6_9PEZI</name>
<reference evidence="1 2" key="1">
    <citation type="journal article" date="2021" name="Nat. Commun.">
        <title>Genetic determinants of endophytism in the Arabidopsis root mycobiome.</title>
        <authorList>
            <person name="Mesny F."/>
            <person name="Miyauchi S."/>
            <person name="Thiergart T."/>
            <person name="Pickel B."/>
            <person name="Atanasova L."/>
            <person name="Karlsson M."/>
            <person name="Huettel B."/>
            <person name="Barry K.W."/>
            <person name="Haridas S."/>
            <person name="Chen C."/>
            <person name="Bauer D."/>
            <person name="Andreopoulos W."/>
            <person name="Pangilinan J."/>
            <person name="LaButti K."/>
            <person name="Riley R."/>
            <person name="Lipzen A."/>
            <person name="Clum A."/>
            <person name="Drula E."/>
            <person name="Henrissat B."/>
            <person name="Kohler A."/>
            <person name="Grigoriev I.V."/>
            <person name="Martin F.M."/>
            <person name="Hacquard S."/>
        </authorList>
    </citation>
    <scope>NUCLEOTIDE SEQUENCE [LARGE SCALE GENOMIC DNA]</scope>
    <source>
        <strain evidence="1 2">MPI-SDFR-AT-0079</strain>
    </source>
</reference>
<protein>
    <submittedName>
        <fullName evidence="1">Uncharacterized protein</fullName>
    </submittedName>
</protein>
<gene>
    <name evidence="1" type="ORF">F5144DRAFT_80847</name>
</gene>
<keyword evidence="2" id="KW-1185">Reference proteome</keyword>